<evidence type="ECO:0000313" key="3">
    <source>
        <dbReference type="Proteomes" id="UP000183585"/>
    </source>
</evidence>
<evidence type="ECO:0000256" key="1">
    <source>
        <dbReference type="SAM" id="MobiDB-lite"/>
    </source>
</evidence>
<sequence>MTDLRCWQCGIEPADTIEDQQLSQPNPTVHPVWPTGGDHQHAANPPTPEQLTADSHTTWRRIMETP</sequence>
<organism evidence="2 3">
    <name type="scientific">Micromonospora carbonacea</name>
    <dbReference type="NCBI Taxonomy" id="47853"/>
    <lineage>
        <taxon>Bacteria</taxon>
        <taxon>Bacillati</taxon>
        <taxon>Actinomycetota</taxon>
        <taxon>Actinomycetes</taxon>
        <taxon>Micromonosporales</taxon>
        <taxon>Micromonosporaceae</taxon>
        <taxon>Micromonospora</taxon>
    </lineage>
</organism>
<gene>
    <name evidence="2" type="ORF">GA0070563_112138</name>
</gene>
<feature type="region of interest" description="Disordered" evidence="1">
    <location>
        <begin position="18"/>
        <end position="56"/>
    </location>
</feature>
<accession>A0A1C5ACT2</accession>
<reference evidence="3" key="1">
    <citation type="submission" date="2016-06" db="EMBL/GenBank/DDBJ databases">
        <authorList>
            <person name="Varghese N."/>
            <person name="Submissions Spin"/>
        </authorList>
    </citation>
    <scope>NUCLEOTIDE SEQUENCE [LARGE SCALE GENOMIC DNA]</scope>
    <source>
        <strain evidence="3">DSM 43168</strain>
    </source>
</reference>
<keyword evidence="3" id="KW-1185">Reference proteome</keyword>
<dbReference type="RefSeq" id="WP_074476923.1">
    <property type="nucleotide sequence ID" value="NZ_FMCT01000012.1"/>
</dbReference>
<dbReference type="EMBL" id="FMCT01000012">
    <property type="protein sequence ID" value="SCF42834.1"/>
    <property type="molecule type" value="Genomic_DNA"/>
</dbReference>
<dbReference type="AlphaFoldDB" id="A0A1C5ACT2"/>
<protein>
    <submittedName>
        <fullName evidence="2">Uncharacterized protein</fullName>
    </submittedName>
</protein>
<evidence type="ECO:0000313" key="2">
    <source>
        <dbReference type="EMBL" id="SCF42834.1"/>
    </source>
</evidence>
<proteinExistence type="predicted"/>
<name>A0A1C5ACT2_9ACTN</name>
<dbReference type="Proteomes" id="UP000183585">
    <property type="component" value="Unassembled WGS sequence"/>
</dbReference>